<dbReference type="InterPro" id="IPR001387">
    <property type="entry name" value="Cro/C1-type_HTH"/>
</dbReference>
<evidence type="ECO:0000313" key="5">
    <source>
        <dbReference type="Proteomes" id="UP000308038"/>
    </source>
</evidence>
<dbReference type="RefSeq" id="WP_136450442.1">
    <property type="nucleotide sequence ID" value="NZ_SSTI01000001.1"/>
</dbReference>
<dbReference type="SUPFAM" id="SSF47413">
    <property type="entry name" value="lambda repressor-like DNA-binding domains"/>
    <property type="match status" value="1"/>
</dbReference>
<dbReference type="Pfam" id="PF13413">
    <property type="entry name" value="HTH_25"/>
    <property type="match status" value="1"/>
</dbReference>
<name>A0ABY2QLD2_9SPHN</name>
<comment type="caution">
    <text evidence="4">The sequence shown here is derived from an EMBL/GenBank/DDBJ whole genome shotgun (WGS) entry which is preliminary data.</text>
</comment>
<dbReference type="EMBL" id="SSTI01000001">
    <property type="protein sequence ID" value="THG42059.1"/>
    <property type="molecule type" value="Genomic_DNA"/>
</dbReference>
<dbReference type="PANTHER" id="PTHR34475">
    <property type="match status" value="1"/>
</dbReference>
<gene>
    <name evidence="4" type="ORF">E5988_00935</name>
</gene>
<keyword evidence="5" id="KW-1185">Reference proteome</keyword>
<dbReference type="InterPro" id="IPR050400">
    <property type="entry name" value="Bact_Cytoskel_RodZ"/>
</dbReference>
<keyword evidence="2" id="KW-0472">Membrane</keyword>
<sequence>MTEAERGDNATLFPQPVGDRLRAAREQQGMSLAEIGARTRVPLRHLEAIEASNYGALPSPTYAVGFVRAYARAVGEDEVALARDVRVEALKAPRTTPQYQPYEIADPARVPSRGLVVVAAGLALAVAVLAVLWFASGLFRGGDDAPEAAPSVAVAVPAAQPTQAARRADQVSLVATDEVWLRVYDAADKTLYLGTMKPGERYDVPADANDPKINVGRPDKLQVTLNGSALPPLGSGARPIKDVPVGAAALTARMGGEGAPAPVASPASPPAVVGARTSTAVPPAFATSAAGAAGAETGAGTSAPAN</sequence>
<dbReference type="Pfam" id="PF13464">
    <property type="entry name" value="RodZ_C"/>
    <property type="match status" value="1"/>
</dbReference>
<proteinExistence type="predicted"/>
<dbReference type="PANTHER" id="PTHR34475:SF1">
    <property type="entry name" value="CYTOSKELETON PROTEIN RODZ"/>
    <property type="match status" value="1"/>
</dbReference>
<feature type="transmembrane region" description="Helical" evidence="2">
    <location>
        <begin position="115"/>
        <end position="135"/>
    </location>
</feature>
<evidence type="ECO:0000256" key="2">
    <source>
        <dbReference type="SAM" id="Phobius"/>
    </source>
</evidence>
<feature type="region of interest" description="Disordered" evidence="1">
    <location>
        <begin position="256"/>
        <end position="275"/>
    </location>
</feature>
<dbReference type="InterPro" id="IPR025194">
    <property type="entry name" value="RodZ-like_C"/>
</dbReference>
<dbReference type="Gene3D" id="1.10.260.40">
    <property type="entry name" value="lambda repressor-like DNA-binding domains"/>
    <property type="match status" value="1"/>
</dbReference>
<feature type="compositionally biased region" description="Low complexity" evidence="1">
    <location>
        <begin position="259"/>
        <end position="275"/>
    </location>
</feature>
<evidence type="ECO:0000259" key="3">
    <source>
        <dbReference type="SMART" id="SM00530"/>
    </source>
</evidence>
<organism evidence="4 5">
    <name type="scientific">Sphingomonas olei</name>
    <dbReference type="NCBI Taxonomy" id="1886787"/>
    <lineage>
        <taxon>Bacteria</taxon>
        <taxon>Pseudomonadati</taxon>
        <taxon>Pseudomonadota</taxon>
        <taxon>Alphaproteobacteria</taxon>
        <taxon>Sphingomonadales</taxon>
        <taxon>Sphingomonadaceae</taxon>
        <taxon>Sphingomonas</taxon>
    </lineage>
</organism>
<evidence type="ECO:0000256" key="1">
    <source>
        <dbReference type="SAM" id="MobiDB-lite"/>
    </source>
</evidence>
<accession>A0ABY2QLD2</accession>
<dbReference type="CDD" id="cd00093">
    <property type="entry name" value="HTH_XRE"/>
    <property type="match status" value="1"/>
</dbReference>
<keyword evidence="2" id="KW-0812">Transmembrane</keyword>
<keyword evidence="2" id="KW-1133">Transmembrane helix</keyword>
<feature type="domain" description="HTH cro/C1-type" evidence="3">
    <location>
        <begin position="20"/>
        <end position="77"/>
    </location>
</feature>
<dbReference type="SMART" id="SM00530">
    <property type="entry name" value="HTH_XRE"/>
    <property type="match status" value="1"/>
</dbReference>
<dbReference type="Proteomes" id="UP000308038">
    <property type="component" value="Unassembled WGS sequence"/>
</dbReference>
<dbReference type="InterPro" id="IPR010982">
    <property type="entry name" value="Lambda_DNA-bd_dom_sf"/>
</dbReference>
<reference evidence="4 5" key="1">
    <citation type="submission" date="2019-04" db="EMBL/GenBank/DDBJ databases">
        <title>Microbes associate with the intestines of laboratory mice.</title>
        <authorList>
            <person name="Navarre W."/>
            <person name="Wong E."/>
            <person name="Huang K.C."/>
            <person name="Tropini C."/>
            <person name="Ng K."/>
            <person name="Yu B."/>
        </authorList>
    </citation>
    <scope>NUCLEOTIDE SEQUENCE [LARGE SCALE GENOMIC DNA]</scope>
    <source>
        <strain evidence="4 5">NM83_B4-11</strain>
    </source>
</reference>
<evidence type="ECO:0000313" key="4">
    <source>
        <dbReference type="EMBL" id="THG42059.1"/>
    </source>
</evidence>
<protein>
    <submittedName>
        <fullName evidence="4">Helix-turn-helix domain-containing protein</fullName>
    </submittedName>
</protein>